<feature type="transmembrane region" description="Helical" evidence="2">
    <location>
        <begin position="98"/>
        <end position="118"/>
    </location>
</feature>
<dbReference type="PANTHER" id="PTHR33927">
    <property type="entry name" value="TRANSMEMBRANE PROTEIN"/>
    <property type="match status" value="1"/>
</dbReference>
<comment type="caution">
    <text evidence="3">The sequence shown here is derived from an EMBL/GenBank/DDBJ whole genome shotgun (WGS) entry which is preliminary data.</text>
</comment>
<evidence type="ECO:0000313" key="4">
    <source>
        <dbReference type="Proteomes" id="UP001197093"/>
    </source>
</evidence>
<evidence type="ECO:0000256" key="1">
    <source>
        <dbReference type="SAM" id="MobiDB-lite"/>
    </source>
</evidence>
<keyword evidence="2" id="KW-0472">Membrane</keyword>
<dbReference type="PANTHER" id="PTHR33927:SF1">
    <property type="entry name" value="TRANSMEMBRANE PROTEIN"/>
    <property type="match status" value="1"/>
</dbReference>
<proteinExistence type="predicted"/>
<evidence type="ECO:0000313" key="3">
    <source>
        <dbReference type="EMBL" id="KAG7284383.1"/>
    </source>
</evidence>
<feature type="region of interest" description="Disordered" evidence="1">
    <location>
        <begin position="1"/>
        <end position="21"/>
    </location>
</feature>
<keyword evidence="4" id="KW-1185">Reference proteome</keyword>
<organism evidence="3 4">
    <name type="scientific">Staphylotrichum longicolle</name>
    <dbReference type="NCBI Taxonomy" id="669026"/>
    <lineage>
        <taxon>Eukaryota</taxon>
        <taxon>Fungi</taxon>
        <taxon>Dikarya</taxon>
        <taxon>Ascomycota</taxon>
        <taxon>Pezizomycotina</taxon>
        <taxon>Sordariomycetes</taxon>
        <taxon>Sordariomycetidae</taxon>
        <taxon>Sordariales</taxon>
        <taxon>Chaetomiaceae</taxon>
        <taxon>Staphylotrichum</taxon>
    </lineage>
</organism>
<dbReference type="InterPro" id="IPR052979">
    <property type="entry name" value="Adenylate-forming_domain"/>
</dbReference>
<keyword evidence="2" id="KW-0812">Transmembrane</keyword>
<keyword evidence="2" id="KW-1133">Transmembrane helix</keyword>
<dbReference type="EMBL" id="JAHCVI010000006">
    <property type="protein sequence ID" value="KAG7284383.1"/>
    <property type="molecule type" value="Genomic_DNA"/>
</dbReference>
<reference evidence="3" key="1">
    <citation type="submission" date="2023-02" db="EMBL/GenBank/DDBJ databases">
        <authorList>
            <person name="Palmer J.M."/>
        </authorList>
    </citation>
    <scope>NUCLEOTIDE SEQUENCE</scope>
    <source>
        <strain evidence="3">FW57</strain>
    </source>
</reference>
<feature type="transmembrane region" description="Helical" evidence="2">
    <location>
        <begin position="218"/>
        <end position="237"/>
    </location>
</feature>
<feature type="transmembrane region" description="Helical" evidence="2">
    <location>
        <begin position="181"/>
        <end position="203"/>
    </location>
</feature>
<sequence length="453" mass="51258">MSSKSQWSHHEEAPPAGTVITSQAWDDAEKGLYDSTPTLPVLSPPAVHLDEKKVLESHSSADATVTPPPPRPAPTKKPKPKTSKWILFNLWFNTYRKFFTFVTLLNLVGIVLAACGRFPYAENHLGALVLGNLLMAVLMRNELFLRFLYIISIYGLRSGLPFWLIYKIVDIIRYRRVQHSSVIATGIITNVAVIISVLSAFPWIRNNYHNTFERHHRFIGWLGIAATWVFVVLGNTYDIKRGEWRSDANSLLSAQELWFAVFMTILCVAVPLSSSPWVTLREVPVEVELPSPKVAILKFQRGMQQGLLGRISRTSIMEYHAFGIISEGRKSGCHYMICGVQGDFTKDLVANPPKTVWTRELKFGSHLDRFRPRKDIRTDHHGPHLQEHPARADDPLDSKKRGGRPDSVKLLKEVWDSFGAEVIFITSNRQGNDEMMQGCRAAGMHAFGTLWDF</sequence>
<dbReference type="AlphaFoldDB" id="A0AAD4ENA7"/>
<feature type="region of interest" description="Disordered" evidence="1">
    <location>
        <begin position="372"/>
        <end position="405"/>
    </location>
</feature>
<feature type="region of interest" description="Disordered" evidence="1">
    <location>
        <begin position="58"/>
        <end position="80"/>
    </location>
</feature>
<feature type="transmembrane region" description="Helical" evidence="2">
    <location>
        <begin position="147"/>
        <end position="169"/>
    </location>
</feature>
<protein>
    <submittedName>
        <fullName evidence="3">Uncharacterized protein</fullName>
    </submittedName>
</protein>
<evidence type="ECO:0000256" key="2">
    <source>
        <dbReference type="SAM" id="Phobius"/>
    </source>
</evidence>
<name>A0AAD4ENA7_9PEZI</name>
<feature type="transmembrane region" description="Helical" evidence="2">
    <location>
        <begin position="257"/>
        <end position="278"/>
    </location>
</feature>
<dbReference type="Proteomes" id="UP001197093">
    <property type="component" value="Unassembled WGS sequence"/>
</dbReference>
<gene>
    <name evidence="3" type="ORF">NEMBOFW57_010756</name>
</gene>
<accession>A0AAD4ENA7</accession>